<evidence type="ECO:0000313" key="2">
    <source>
        <dbReference type="EMBL" id="RKO65493.1"/>
    </source>
</evidence>
<dbReference type="Proteomes" id="UP000271256">
    <property type="component" value="Unassembled WGS sequence"/>
</dbReference>
<feature type="transmembrane region" description="Helical" evidence="1">
    <location>
        <begin position="373"/>
        <end position="401"/>
    </location>
</feature>
<feature type="transmembrane region" description="Helical" evidence="1">
    <location>
        <begin position="217"/>
        <end position="234"/>
    </location>
</feature>
<name>A0A494WS13_9FIRM</name>
<evidence type="ECO:0000313" key="3">
    <source>
        <dbReference type="Proteomes" id="UP000271256"/>
    </source>
</evidence>
<feature type="transmembrane region" description="Helical" evidence="1">
    <location>
        <begin position="51"/>
        <end position="70"/>
    </location>
</feature>
<feature type="transmembrane region" description="Helical" evidence="1">
    <location>
        <begin position="413"/>
        <end position="435"/>
    </location>
</feature>
<feature type="transmembrane region" description="Helical" evidence="1">
    <location>
        <begin position="190"/>
        <end position="211"/>
    </location>
</feature>
<feature type="transmembrane region" description="Helical" evidence="1">
    <location>
        <begin position="145"/>
        <end position="170"/>
    </location>
</feature>
<feature type="transmembrane region" description="Helical" evidence="1">
    <location>
        <begin position="106"/>
        <end position="125"/>
    </location>
</feature>
<protein>
    <submittedName>
        <fullName evidence="2">Uncharacterized protein</fullName>
    </submittedName>
</protein>
<feature type="transmembrane region" description="Helical" evidence="1">
    <location>
        <begin position="293"/>
        <end position="314"/>
    </location>
</feature>
<feature type="transmembrane region" description="Helical" evidence="1">
    <location>
        <begin position="335"/>
        <end position="353"/>
    </location>
</feature>
<organism evidence="2 3">
    <name type="scientific">Desulfofundulus salinus</name>
    <dbReference type="NCBI Taxonomy" id="2419843"/>
    <lineage>
        <taxon>Bacteria</taxon>
        <taxon>Bacillati</taxon>
        <taxon>Bacillota</taxon>
        <taxon>Clostridia</taxon>
        <taxon>Eubacteriales</taxon>
        <taxon>Peptococcaceae</taxon>
        <taxon>Desulfofundulus</taxon>
    </lineage>
</organism>
<feature type="transmembrane region" description="Helical" evidence="1">
    <location>
        <begin position="76"/>
        <end position="94"/>
    </location>
</feature>
<evidence type="ECO:0000256" key="1">
    <source>
        <dbReference type="SAM" id="Phobius"/>
    </source>
</evidence>
<accession>A0A494WS13</accession>
<comment type="caution">
    <text evidence="2">The sequence shown here is derived from an EMBL/GenBank/DDBJ whole genome shotgun (WGS) entry which is preliminary data.</text>
</comment>
<feature type="transmembrane region" description="Helical" evidence="1">
    <location>
        <begin position="455"/>
        <end position="478"/>
    </location>
</feature>
<keyword evidence="3" id="KW-1185">Reference proteome</keyword>
<sequence>METNRQEKSRFIFSGLPIGRMADGLRGYSVFLCGLSYLAMAFKGPVRLEGLVTVITVLTLLQCLPAISGITRFACAGLFGLGSILLFASGADVATWCSAVTQNGKILTLMMFVPMLSIPFTFPRYRRSLEHVLQGVVRSDGGLYLLTHLTSHLIGVIVNIACVSITYYILKTGIAGRNLDMLARATARGYTTTCFWSPNSGALGLVLGYWGGNLVDVIPVGLPLAAVALALGWVENRLWGMREEEYGKAVSPGNSGAAKHAGSSEVYRDFCWLVIAVILLLCLVVFLDWATPLGILTIVPLMSLIYPFIWAVLAGETRTQWIHFKNFLSSGLPRMSNEVVIFLGAGFFAVAAGKSGAVQYLTRIFSGVSDSPVLLTAVIILIVVGLSLVGFHPVLTTTSIVASFTPQSLGLPAALLSVVVVTGWGLAVTCSPFSACSLSLSNMTGNDPFTVGVRWQLRFTLLLFLVALVYFHFVLLAFF</sequence>
<reference evidence="2 3" key="1">
    <citation type="submission" date="2018-10" db="EMBL/GenBank/DDBJ databases">
        <authorList>
            <person name="Grouzdev D.S."/>
            <person name="Krutkina M.S."/>
            <person name="Tourova T.P."/>
            <person name="Nazina T.N."/>
        </authorList>
    </citation>
    <scope>NUCLEOTIDE SEQUENCE [LARGE SCALE GENOMIC DNA]</scope>
    <source>
        <strain evidence="2 3">435</strain>
    </source>
</reference>
<gene>
    <name evidence="2" type="ORF">D7024_14440</name>
</gene>
<feature type="transmembrane region" description="Helical" evidence="1">
    <location>
        <begin position="270"/>
        <end position="287"/>
    </location>
</feature>
<keyword evidence="1" id="KW-1133">Transmembrane helix</keyword>
<dbReference type="EMBL" id="RBWE01000003">
    <property type="protein sequence ID" value="RKO65493.1"/>
    <property type="molecule type" value="Genomic_DNA"/>
</dbReference>
<keyword evidence="1" id="KW-0472">Membrane</keyword>
<dbReference type="AlphaFoldDB" id="A0A494WS13"/>
<proteinExistence type="predicted"/>
<keyword evidence="1" id="KW-0812">Transmembrane</keyword>